<dbReference type="EMBL" id="LGRX02014190">
    <property type="protein sequence ID" value="KAK3265038.1"/>
    <property type="molecule type" value="Genomic_DNA"/>
</dbReference>
<sequence>MAAVEFNLVDGQLELISPGSGGLSKPTQVWSLEDDLRLLSKQLKKGDFQAEQKSIRDNDLAKESEQQDMDAADRILSSAQEGCQRQDGEPTCMEDLLFKAGREDRKYASEEVESRQEDLRSLVSDMGSSKWFLEAEKACCGDLHALLSDPCTEELLPSSAQSQGVQEEVDTPSTLLEFKPKDEEEQFLVNDVKLLINQINSSGWFEKAVAVGSPGTDEKQPVFLEMDEEEIDESVLENLRRQMGSMQASAPFTHSDSPGADLGAFAVCEEMDQEVVKDLEQMMKINCNSQDQVAVKGKVCETNIDFAVGEELDQAVVEDLQVMLGTKS</sequence>
<comment type="caution">
    <text evidence="1">The sequence shown here is derived from an EMBL/GenBank/DDBJ whole genome shotgun (WGS) entry which is preliminary data.</text>
</comment>
<name>A0AAE0KY30_9CHLO</name>
<keyword evidence="2" id="KW-1185">Reference proteome</keyword>
<reference evidence="1 2" key="1">
    <citation type="journal article" date="2015" name="Genome Biol. Evol.">
        <title>Comparative Genomics of a Bacterivorous Green Alga Reveals Evolutionary Causalities and Consequences of Phago-Mixotrophic Mode of Nutrition.</title>
        <authorList>
            <person name="Burns J.A."/>
            <person name="Paasch A."/>
            <person name="Narechania A."/>
            <person name="Kim E."/>
        </authorList>
    </citation>
    <scope>NUCLEOTIDE SEQUENCE [LARGE SCALE GENOMIC DNA]</scope>
    <source>
        <strain evidence="1 2">PLY_AMNH</strain>
    </source>
</reference>
<protein>
    <submittedName>
        <fullName evidence="1">Uncharacterized protein</fullName>
    </submittedName>
</protein>
<organism evidence="1 2">
    <name type="scientific">Cymbomonas tetramitiformis</name>
    <dbReference type="NCBI Taxonomy" id="36881"/>
    <lineage>
        <taxon>Eukaryota</taxon>
        <taxon>Viridiplantae</taxon>
        <taxon>Chlorophyta</taxon>
        <taxon>Pyramimonadophyceae</taxon>
        <taxon>Pyramimonadales</taxon>
        <taxon>Pyramimonadaceae</taxon>
        <taxon>Cymbomonas</taxon>
    </lineage>
</organism>
<dbReference type="AlphaFoldDB" id="A0AAE0KY30"/>
<gene>
    <name evidence="1" type="ORF">CYMTET_26255</name>
</gene>
<proteinExistence type="predicted"/>
<evidence type="ECO:0000313" key="1">
    <source>
        <dbReference type="EMBL" id="KAK3265038.1"/>
    </source>
</evidence>
<accession>A0AAE0KY30</accession>
<dbReference type="Proteomes" id="UP001190700">
    <property type="component" value="Unassembled WGS sequence"/>
</dbReference>
<evidence type="ECO:0000313" key="2">
    <source>
        <dbReference type="Proteomes" id="UP001190700"/>
    </source>
</evidence>